<dbReference type="PANTHER" id="PTHR21716">
    <property type="entry name" value="TRANSMEMBRANE PROTEIN"/>
    <property type="match status" value="1"/>
</dbReference>
<dbReference type="EMBL" id="JAMQGP010000001">
    <property type="protein sequence ID" value="MCM2678333.1"/>
    <property type="molecule type" value="Genomic_DNA"/>
</dbReference>
<dbReference type="Proteomes" id="UP001165393">
    <property type="component" value="Unassembled WGS sequence"/>
</dbReference>
<reference evidence="7 8" key="1">
    <citation type="journal article" date="2013" name="Antonie Van Leeuwenhoek">
        <title>Echinimonas agarilytica gen. nov., sp. nov., a new gammaproteobacterium isolated from the sea urchin Strongylocentrotus intermedius.</title>
        <authorList>
            <person name="Nedashkovskaya O.I."/>
            <person name="Stenkova A.M."/>
            <person name="Zhukova N.V."/>
            <person name="Van Trappen S."/>
            <person name="Lee J.S."/>
            <person name="Kim S.B."/>
        </authorList>
    </citation>
    <scope>NUCLEOTIDE SEQUENCE [LARGE SCALE GENOMIC DNA]</scope>
    <source>
        <strain evidence="7 8">KMM 6351</strain>
    </source>
</reference>
<sequence length="345" mass="37506">MLLLAVYACYVLVTPYLEPIILAILFGLMMVPMNVWLTRKLGDSPNLAAVLSCIIVTFVILLPAFGVVAAIIQQGISYTIDLKSWVDSGGIETVLSHPWVSIIKAKLAVILPDDLLENDNIRTQIMSVATNAGKGFVGVSTGVLGSITHFVVQMLLMLFVLFFVLRDHDKLVDFVRHALPLSRSQEDALIDEIQAVSKSALLGTVLTALTQGAIGGFAMWLAGFPGLFWGTMMAFASLIPVVGTALIWLPAAIFLLIDGDTGWGIFLIVWGVVVVGSIDNFVRPMFMQGAGSMNTVVIFFSLLGGLHVFGLMGLLYGPLIFAITLVLFHLYETECKHFLDRQDNT</sequence>
<gene>
    <name evidence="7" type="ORF">NAF29_01440</name>
</gene>
<dbReference type="PANTHER" id="PTHR21716:SF4">
    <property type="entry name" value="TRANSMEMBRANE PROTEIN 245"/>
    <property type="match status" value="1"/>
</dbReference>
<proteinExistence type="inferred from homology"/>
<dbReference type="GO" id="GO:0016020">
    <property type="term" value="C:membrane"/>
    <property type="evidence" value="ECO:0007669"/>
    <property type="project" value="UniProtKB-SubCell"/>
</dbReference>
<keyword evidence="4 6" id="KW-1133">Transmembrane helix</keyword>
<evidence type="ECO:0000256" key="1">
    <source>
        <dbReference type="ARBA" id="ARBA00004141"/>
    </source>
</evidence>
<evidence type="ECO:0000256" key="3">
    <source>
        <dbReference type="ARBA" id="ARBA00022692"/>
    </source>
</evidence>
<comment type="caution">
    <text evidence="7">The sequence shown here is derived from an EMBL/GenBank/DDBJ whole genome shotgun (WGS) entry which is preliminary data.</text>
</comment>
<evidence type="ECO:0000313" key="7">
    <source>
        <dbReference type="EMBL" id="MCM2678333.1"/>
    </source>
</evidence>
<comment type="subcellular location">
    <subcellularLocation>
        <location evidence="1">Membrane</location>
        <topology evidence="1">Multi-pass membrane protein</topology>
    </subcellularLocation>
</comment>
<keyword evidence="8" id="KW-1185">Reference proteome</keyword>
<feature type="transmembrane region" description="Helical" evidence="6">
    <location>
        <begin position="298"/>
        <end position="331"/>
    </location>
</feature>
<evidence type="ECO:0000256" key="6">
    <source>
        <dbReference type="SAM" id="Phobius"/>
    </source>
</evidence>
<dbReference type="AlphaFoldDB" id="A0AA41W492"/>
<comment type="similarity">
    <text evidence="2">Belongs to the autoinducer-2 exporter (AI-2E) (TC 2.A.86) family.</text>
</comment>
<feature type="transmembrane region" description="Helical" evidence="6">
    <location>
        <begin position="49"/>
        <end position="72"/>
    </location>
</feature>
<accession>A0AA41W492</accession>
<feature type="transmembrane region" description="Helical" evidence="6">
    <location>
        <begin position="20"/>
        <end position="37"/>
    </location>
</feature>
<evidence type="ECO:0000256" key="4">
    <source>
        <dbReference type="ARBA" id="ARBA00022989"/>
    </source>
</evidence>
<evidence type="ECO:0000256" key="2">
    <source>
        <dbReference type="ARBA" id="ARBA00009773"/>
    </source>
</evidence>
<evidence type="ECO:0000256" key="5">
    <source>
        <dbReference type="ARBA" id="ARBA00023136"/>
    </source>
</evidence>
<feature type="transmembrane region" description="Helical" evidence="6">
    <location>
        <begin position="200"/>
        <end position="221"/>
    </location>
</feature>
<dbReference type="Pfam" id="PF01594">
    <property type="entry name" value="AI-2E_transport"/>
    <property type="match status" value="1"/>
</dbReference>
<dbReference type="InterPro" id="IPR002549">
    <property type="entry name" value="AI-2E-like"/>
</dbReference>
<organism evidence="7 8">
    <name type="scientific">Echinimonas agarilytica</name>
    <dbReference type="NCBI Taxonomy" id="1215918"/>
    <lineage>
        <taxon>Bacteria</taxon>
        <taxon>Pseudomonadati</taxon>
        <taxon>Pseudomonadota</taxon>
        <taxon>Gammaproteobacteria</taxon>
        <taxon>Alteromonadales</taxon>
        <taxon>Echinimonadaceae</taxon>
        <taxon>Echinimonas</taxon>
    </lineage>
</organism>
<feature type="transmembrane region" description="Helical" evidence="6">
    <location>
        <begin position="261"/>
        <end position="278"/>
    </location>
</feature>
<keyword evidence="5 6" id="KW-0472">Membrane</keyword>
<keyword evidence="3 6" id="KW-0812">Transmembrane</keyword>
<name>A0AA41W492_9GAMM</name>
<feature type="transmembrane region" description="Helical" evidence="6">
    <location>
        <begin position="227"/>
        <end position="249"/>
    </location>
</feature>
<evidence type="ECO:0000313" key="8">
    <source>
        <dbReference type="Proteomes" id="UP001165393"/>
    </source>
</evidence>
<protein>
    <submittedName>
        <fullName evidence="7">AI-2E family transporter</fullName>
    </submittedName>
</protein>
<feature type="transmembrane region" description="Helical" evidence="6">
    <location>
        <begin position="143"/>
        <end position="165"/>
    </location>
</feature>